<sequence length="1149" mass="128428">MVKVRMNTADVAAEVKCLRRLIGMRCSNVYDLSPKTYVFKLMKSSGETDSGESEKVLLLMESGVRLHTTAYLRDKSNTPSGFTLKLRRHIRTRKLEDVRQLGYDRIVLFQFGLGANAHYVILELYAQGNILLTDSEFTVMTLLRSHRDDDKGFAIMSRHRYPVEICRVFERTTSEKLLAALTSSVEPENSESVAGGGPVQNADDASQGKKNTGKSTKHNELKKNSNDGARAKQSTLKNVLGESLGYGPALSEHIILDAGLVPNTKLNKDFKLGDEAIRLLVEAVAKFENWLEDIISGGKVPEGFILMQQKSTGKKEVVVCNSGSSEKMYDEFCPLLLNQFKSRDSISFETFDAALDEFYSKIESQRAEQQQKAKESSAIQKLDKIRTDQENRVHMLKREVEHSIKMAELIEYNLEDVDAAILAVRVALASGMSWDDLTRMVKEEKKSGNPVAGLIDKLHLERNCMTLLLSNNLDEMDDDEKTQPVDKVEVDLALSAHANARRWYEMKKKQESKQEKTVTAHEKAFKAAERKTRLQLSQEKTVAAITHMRKVHWFEKFNWFISSENYLVISGRDAQQNELIVKRYMSKGDLYIHADLHGASSTVIKNHKPDCPVPPLTLNQAGCFTVCHSQAWDSKIVTSAWWVYPHQVSKTAPTGEYLTVGSFMIRGKKNFLPPHPLIMGFGILFRLDESSLGSHLNERRVRGEEEEINDVEQNEDFKEIADSESEKEDLDEKLVSNSEGNLDALEDRALLENITSTVKNYNTSDVIVDNARNSHPNFVEASTAVHTKDDNGPVSAGNSFASFTPQLEDLMDRALELGSATVSTKNFGVQASPKVSVEEHSHNAQKATQRDKPYISKAQRRKLKKGEKDITDFASVENEKEEMKGNKDAVSLPEKYVENSKPAGGKITRGQKSKLKKIKEKYADQDEEERSIRMALLAPAGKSQKNDKVVQNEKTTEAGGLKPVIGVENAPKVCYKCKRVGHLSRECPQQPEEVGQSAAVNGHENSHASSTKAVSEMDRVAMEEDDIHEIGEEERGKLNDVDYLTGNPINTDVLLYAVPVCGPYNALQSYKYRVKLVPGTVKKGKAAKTAMNLFSHMPEATNREKELMKACTDPELVAAIIGNVKVTAAGLTQMKQKQKKTKKSNKAES</sequence>
<gene>
    <name evidence="1" type="ORF">M9H77_36973</name>
</gene>
<dbReference type="EMBL" id="CM044708">
    <property type="protein sequence ID" value="KAI5650968.1"/>
    <property type="molecule type" value="Genomic_DNA"/>
</dbReference>
<evidence type="ECO:0000313" key="1">
    <source>
        <dbReference type="EMBL" id="KAI5650968.1"/>
    </source>
</evidence>
<reference evidence="2" key="1">
    <citation type="journal article" date="2023" name="Nat. Plants">
        <title>Single-cell RNA sequencing provides a high-resolution roadmap for understanding the multicellular compartmentation of specialized metabolism.</title>
        <authorList>
            <person name="Sun S."/>
            <person name="Shen X."/>
            <person name="Li Y."/>
            <person name="Li Y."/>
            <person name="Wang S."/>
            <person name="Li R."/>
            <person name="Zhang H."/>
            <person name="Shen G."/>
            <person name="Guo B."/>
            <person name="Wei J."/>
            <person name="Xu J."/>
            <person name="St-Pierre B."/>
            <person name="Chen S."/>
            <person name="Sun C."/>
        </authorList>
    </citation>
    <scope>NUCLEOTIDE SEQUENCE [LARGE SCALE GENOMIC DNA]</scope>
</reference>
<evidence type="ECO:0000313" key="2">
    <source>
        <dbReference type="Proteomes" id="UP001060085"/>
    </source>
</evidence>
<proteinExistence type="predicted"/>
<comment type="caution">
    <text evidence="1">The sequence shown here is derived from an EMBL/GenBank/DDBJ whole genome shotgun (WGS) entry which is preliminary data.</text>
</comment>
<organism evidence="1 2">
    <name type="scientific">Catharanthus roseus</name>
    <name type="common">Madagascar periwinkle</name>
    <name type="synonym">Vinca rosea</name>
    <dbReference type="NCBI Taxonomy" id="4058"/>
    <lineage>
        <taxon>Eukaryota</taxon>
        <taxon>Viridiplantae</taxon>
        <taxon>Streptophyta</taxon>
        <taxon>Embryophyta</taxon>
        <taxon>Tracheophyta</taxon>
        <taxon>Spermatophyta</taxon>
        <taxon>Magnoliopsida</taxon>
        <taxon>eudicotyledons</taxon>
        <taxon>Gunneridae</taxon>
        <taxon>Pentapetalae</taxon>
        <taxon>asterids</taxon>
        <taxon>lamiids</taxon>
        <taxon>Gentianales</taxon>
        <taxon>Apocynaceae</taxon>
        <taxon>Rauvolfioideae</taxon>
        <taxon>Vinceae</taxon>
        <taxon>Catharanthinae</taxon>
        <taxon>Catharanthus</taxon>
    </lineage>
</organism>
<dbReference type="Proteomes" id="UP001060085">
    <property type="component" value="Linkage Group LG08"/>
</dbReference>
<protein>
    <submittedName>
        <fullName evidence="1">Uncharacterized protein</fullName>
    </submittedName>
</protein>
<accession>A0ACB9ZU54</accession>
<name>A0ACB9ZU54_CATRO</name>
<keyword evidence="2" id="KW-1185">Reference proteome</keyword>